<keyword evidence="2" id="KW-0547">Nucleotide-binding</keyword>
<proteinExistence type="inferred from homology"/>
<dbReference type="Gene3D" id="3.40.50.300">
    <property type="entry name" value="P-loop containing nucleotide triphosphate hydrolases"/>
    <property type="match status" value="2"/>
</dbReference>
<dbReference type="SUPFAM" id="SSF52540">
    <property type="entry name" value="P-loop containing nucleoside triphosphate hydrolases"/>
    <property type="match status" value="2"/>
</dbReference>
<accession>A0A6G1PXW7</accession>
<dbReference type="FunFam" id="3.40.50.300:FF:001809">
    <property type="entry name" value="Si:ch1073-365p7.2"/>
    <property type="match status" value="1"/>
</dbReference>
<feature type="domain" description="AIG1-type G" evidence="5">
    <location>
        <begin position="23"/>
        <end position="225"/>
    </location>
</feature>
<feature type="domain" description="AIG1-type G" evidence="5">
    <location>
        <begin position="262"/>
        <end position="462"/>
    </location>
</feature>
<dbReference type="EMBL" id="CM015721">
    <property type="protein sequence ID" value="KAF3695033.1"/>
    <property type="molecule type" value="Genomic_DNA"/>
</dbReference>
<evidence type="ECO:0000256" key="2">
    <source>
        <dbReference type="ARBA" id="ARBA00022741"/>
    </source>
</evidence>
<evidence type="ECO:0000256" key="1">
    <source>
        <dbReference type="ARBA" id="ARBA00008535"/>
    </source>
</evidence>
<evidence type="ECO:0000256" key="3">
    <source>
        <dbReference type="ARBA" id="ARBA00023134"/>
    </source>
</evidence>
<dbReference type="PANTHER" id="PTHR10903">
    <property type="entry name" value="GTPASE, IMAP FAMILY MEMBER-RELATED"/>
    <property type="match status" value="1"/>
</dbReference>
<evidence type="ECO:0000256" key="4">
    <source>
        <dbReference type="SAM" id="Coils"/>
    </source>
</evidence>
<feature type="coiled-coil region" evidence="4">
    <location>
        <begin position="522"/>
        <end position="641"/>
    </location>
</feature>
<dbReference type="InterPro" id="IPR045058">
    <property type="entry name" value="GIMA/IAN/Toc"/>
</dbReference>
<name>A0A6G1PXW7_CHAAH</name>
<reference evidence="7" key="2">
    <citation type="submission" date="2019-02" db="EMBL/GenBank/DDBJ databases">
        <title>Opniocepnalus argus Var Kimnra genome.</title>
        <authorList>
            <person name="Zhou C."/>
            <person name="Xiao S."/>
        </authorList>
    </citation>
    <scope>NUCLEOTIDE SEQUENCE [LARGE SCALE GENOMIC DNA]</scope>
</reference>
<dbReference type="AlphaFoldDB" id="A0A6G1PXW7"/>
<dbReference type="InterPro" id="IPR006703">
    <property type="entry name" value="G_AIG1"/>
</dbReference>
<dbReference type="PROSITE" id="PS51720">
    <property type="entry name" value="G_AIG1"/>
    <property type="match status" value="2"/>
</dbReference>
<protein>
    <submittedName>
        <fullName evidence="6">GTPase IMAP family member 8 Immune-associated nucleotide-binding protein 9</fullName>
    </submittedName>
</protein>
<organism evidence="6 7">
    <name type="scientific">Channa argus</name>
    <name type="common">Northern snakehead</name>
    <name type="synonym">Ophicephalus argus</name>
    <dbReference type="NCBI Taxonomy" id="215402"/>
    <lineage>
        <taxon>Eukaryota</taxon>
        <taxon>Metazoa</taxon>
        <taxon>Chordata</taxon>
        <taxon>Craniata</taxon>
        <taxon>Vertebrata</taxon>
        <taxon>Euteleostomi</taxon>
        <taxon>Actinopterygii</taxon>
        <taxon>Neopterygii</taxon>
        <taxon>Teleostei</taxon>
        <taxon>Neoteleostei</taxon>
        <taxon>Acanthomorphata</taxon>
        <taxon>Anabantaria</taxon>
        <taxon>Anabantiformes</taxon>
        <taxon>Channoidei</taxon>
        <taxon>Channidae</taxon>
        <taxon>Channa</taxon>
    </lineage>
</organism>
<keyword evidence="3" id="KW-0342">GTP-binding</keyword>
<keyword evidence="7" id="KW-1185">Reference proteome</keyword>
<evidence type="ECO:0000259" key="5">
    <source>
        <dbReference type="PROSITE" id="PS51720"/>
    </source>
</evidence>
<gene>
    <name evidence="6" type="ORF">EXN66_Car010709</name>
</gene>
<dbReference type="Proteomes" id="UP000503349">
    <property type="component" value="Chromosome 10"/>
</dbReference>
<dbReference type="PANTHER" id="PTHR10903:SF107">
    <property type="entry name" value="GTPASE IMAP FAMILY MEMBER 4-LIKE-RELATED"/>
    <property type="match status" value="1"/>
</dbReference>
<reference evidence="6 7" key="1">
    <citation type="submission" date="2019-02" db="EMBL/GenBank/DDBJ databases">
        <title>Opniocepnalus argus genome.</title>
        <authorList>
            <person name="Zhou C."/>
            <person name="Xiao S."/>
        </authorList>
    </citation>
    <scope>NUCLEOTIDE SEQUENCE [LARGE SCALE GENOMIC DNA]</scope>
    <source>
        <strain evidence="6">OARG1902GOOAL</strain>
        <tissue evidence="6">Muscle</tissue>
    </source>
</reference>
<dbReference type="InterPro" id="IPR027417">
    <property type="entry name" value="P-loop_NTPase"/>
</dbReference>
<comment type="similarity">
    <text evidence="1">Belongs to the TRAFAC class TrmE-Era-EngA-EngB-Septin-like GTPase superfamily. AIG1/Toc34/Toc159-like paraseptin GTPase family. IAN subfamily.</text>
</comment>
<evidence type="ECO:0000313" key="7">
    <source>
        <dbReference type="Proteomes" id="UP000503349"/>
    </source>
</evidence>
<dbReference type="Pfam" id="PF04548">
    <property type="entry name" value="AIG1"/>
    <property type="match status" value="2"/>
</dbReference>
<sequence length="715" mass="82385">MMDDRRKDFNGWQRTLEGDKHCLPELRVVLLGHNWLEKSLTGNTILSSHMFDISRDVKMCVRRQGVLDNGCKVIVVNTPERWIHYSVQDPGLVNRNMAACIAMCPPGPHVFLMVIPLNSHRGGEWTVEGPLELLNDNLWRHTIVIFTKYERLRGMSVENHIASHGFLKAVLEKCGHRYHLLDTSTWGETNDTQVAELLEKMNEIVAENIKAGGAGYVTANEKVSRITENKRKQIVKRAKLRHTNVQMARIMLRTLMGESSPLPMLQIVIVGPKHVGKSSAGNTILGDEVFPAGHPTSQYTRRKGDLCNKQVTVVDTPGWHGRYCSEDTPQEVLRQITHTASRCAPIPDAVLVVVRSDETFTETDRLRVEEHLSCFGAWVWTRTFVLFTWGDKLEDCPIEEHIERWSALQWLVDKCGNKYHAFDNSNRVGDIQVTELLEKIEEIQVLSDTGNLLTSLMKLQKSNRKIARQLKKEKIKNDLLRETSVKKEKIAENMVKRTKEKDELIEVLKVSQREERKIQVYKEEIGRQVVEAERENNQLKQVIMEKDRVITSLHERCTEKDELIKAIKQNSEVEKAVLEEEVRKQEQETSALKKICEKKDNDLHQIVMNHKRDAKEFTETIEELKRENEDTKQMLKATIEGMQTLYRRKEADKTVVVKLERGNYRKTIGNFKSLQELSHQKKWACIIPLSDQGDAVRPCEYDIISNTDPEQSDPE</sequence>
<keyword evidence="4" id="KW-0175">Coiled coil</keyword>
<dbReference type="GO" id="GO:0005525">
    <property type="term" value="F:GTP binding"/>
    <property type="evidence" value="ECO:0007669"/>
    <property type="project" value="UniProtKB-KW"/>
</dbReference>
<evidence type="ECO:0000313" key="6">
    <source>
        <dbReference type="EMBL" id="KAF3695033.1"/>
    </source>
</evidence>